<dbReference type="AlphaFoldDB" id="A0A845D9R9"/>
<reference evidence="1 2" key="1">
    <citation type="submission" date="2019-09" db="EMBL/GenBank/DDBJ databases">
        <title>Characterisation of the sponge microbiome using genome-centric metagenomics.</title>
        <authorList>
            <person name="Engelberts J.P."/>
            <person name="Robbins S.J."/>
            <person name="De Goeij J.M."/>
            <person name="Aranda M."/>
            <person name="Bell S.C."/>
            <person name="Webster N.S."/>
        </authorList>
    </citation>
    <scope>NUCLEOTIDE SEQUENCE [LARGE SCALE GENOMIC DNA]</scope>
    <source>
        <strain evidence="1">SB0662_bin_43</strain>
    </source>
</reference>
<evidence type="ECO:0000313" key="2">
    <source>
        <dbReference type="Proteomes" id="UP000449092"/>
    </source>
</evidence>
<organism evidence="1 2">
    <name type="scientific">Candidatus Spechtbacteria bacterium SB0662_bin_43</name>
    <dbReference type="NCBI Taxonomy" id="2604897"/>
    <lineage>
        <taxon>Bacteria</taxon>
        <taxon>Candidatus Spechtiibacteriota</taxon>
    </lineage>
</organism>
<gene>
    <name evidence="1" type="ORF">F4X82_01615</name>
</gene>
<sequence>MVLQNTKRAIGMKYYSGIAFILAIAFLIVVPVSANNGSSTHSGENGEEYAMLDPDIILTLSEEEIEEACGIEIGQKYLATGTGGWNSSRAAADIEKFLDLNLIVTMVTESTKDPCRGTLVVEDQICLAPGVPGAVVTGFFSELGDYDTKTIGEGCTTVDSVEYDMSLAGSIRTIKRHPDIRNDVGVHSWFDVAFFAPHDPGTCTYLVQGVPHAYLLVEENT</sequence>
<accession>A0A845D9R9</accession>
<protein>
    <submittedName>
        <fullName evidence="1">Uncharacterized protein</fullName>
    </submittedName>
</protein>
<dbReference type="EMBL" id="VXOY01000013">
    <property type="protein sequence ID" value="MYE38199.1"/>
    <property type="molecule type" value="Genomic_DNA"/>
</dbReference>
<name>A0A845D9R9_9BACT</name>
<comment type="caution">
    <text evidence="1">The sequence shown here is derived from an EMBL/GenBank/DDBJ whole genome shotgun (WGS) entry which is preliminary data.</text>
</comment>
<evidence type="ECO:0000313" key="1">
    <source>
        <dbReference type="EMBL" id="MYE38199.1"/>
    </source>
</evidence>
<proteinExistence type="predicted"/>
<dbReference type="Proteomes" id="UP000449092">
    <property type="component" value="Unassembled WGS sequence"/>
</dbReference>